<dbReference type="Pfam" id="PF02913">
    <property type="entry name" value="FAD-oxidase_C"/>
    <property type="match status" value="1"/>
</dbReference>
<evidence type="ECO:0000256" key="1">
    <source>
        <dbReference type="ARBA" id="ARBA00001974"/>
    </source>
</evidence>
<dbReference type="EC" id="1.1.99.39" evidence="9"/>
<evidence type="ECO:0000256" key="7">
    <source>
        <dbReference type="ARBA" id="ARBA00023004"/>
    </source>
</evidence>
<keyword evidence="7" id="KW-0408">Iron</keyword>
<dbReference type="AlphaFoldDB" id="A0A411YX19"/>
<accession>A0A411YX19</accession>
<dbReference type="EMBL" id="QWEY01000018">
    <property type="protein sequence ID" value="RGP35289.1"/>
    <property type="molecule type" value="Genomic_DNA"/>
</dbReference>
<dbReference type="Gene3D" id="1.10.1060.10">
    <property type="entry name" value="Alpha-helical ferredoxin"/>
    <property type="match status" value="1"/>
</dbReference>
<evidence type="ECO:0000256" key="3">
    <source>
        <dbReference type="ARBA" id="ARBA00022630"/>
    </source>
</evidence>
<keyword evidence="8" id="KW-0411">Iron-sulfur</keyword>
<comment type="caution">
    <text evidence="14">The sequence shown here is derived from an EMBL/GenBank/DDBJ whole genome shotgun (WGS) entry which is preliminary data.</text>
</comment>
<dbReference type="RefSeq" id="WP_118156071.1">
    <property type="nucleotide sequence ID" value="NZ_QWEY01000018.1"/>
</dbReference>
<evidence type="ECO:0000256" key="5">
    <source>
        <dbReference type="ARBA" id="ARBA00022827"/>
    </source>
</evidence>
<dbReference type="FunFam" id="3.30.70.2740:FF:000003">
    <property type="entry name" value="Oxidoreductase, FAD-binding, putative"/>
    <property type="match status" value="1"/>
</dbReference>
<evidence type="ECO:0000256" key="12">
    <source>
        <dbReference type="ARBA" id="ARBA00067680"/>
    </source>
</evidence>
<dbReference type="GO" id="GO:0071949">
    <property type="term" value="F:FAD binding"/>
    <property type="evidence" value="ECO:0007669"/>
    <property type="project" value="InterPro"/>
</dbReference>
<dbReference type="Gene3D" id="3.30.70.2740">
    <property type="match status" value="1"/>
</dbReference>
<keyword evidence="5" id="KW-0274">FAD</keyword>
<evidence type="ECO:0000313" key="14">
    <source>
        <dbReference type="EMBL" id="RGP35289.1"/>
    </source>
</evidence>
<dbReference type="GO" id="GO:0051990">
    <property type="term" value="F:(R)-2-hydroxyglutarate dehydrogenase activity"/>
    <property type="evidence" value="ECO:0007669"/>
    <property type="project" value="UniProtKB-EC"/>
</dbReference>
<dbReference type="InterPro" id="IPR017896">
    <property type="entry name" value="4Fe4S_Fe-S-bd"/>
</dbReference>
<dbReference type="SUPFAM" id="SSF55103">
    <property type="entry name" value="FAD-linked oxidases, C-terminal domain"/>
    <property type="match status" value="1"/>
</dbReference>
<feature type="domain" description="FAD-binding PCMH-type" evidence="13">
    <location>
        <begin position="37"/>
        <end position="266"/>
    </location>
</feature>
<dbReference type="InterPro" id="IPR006094">
    <property type="entry name" value="Oxid_FAD_bind_N"/>
</dbReference>
<evidence type="ECO:0000256" key="6">
    <source>
        <dbReference type="ARBA" id="ARBA00023002"/>
    </source>
</evidence>
<evidence type="ECO:0000313" key="15">
    <source>
        <dbReference type="Proteomes" id="UP000284547"/>
    </source>
</evidence>
<evidence type="ECO:0000256" key="4">
    <source>
        <dbReference type="ARBA" id="ARBA00022723"/>
    </source>
</evidence>
<evidence type="ECO:0000259" key="13">
    <source>
        <dbReference type="PROSITE" id="PS51387"/>
    </source>
</evidence>
<keyword evidence="2" id="KW-0004">4Fe-4S</keyword>
<evidence type="ECO:0000256" key="10">
    <source>
        <dbReference type="ARBA" id="ARBA00051291"/>
    </source>
</evidence>
<evidence type="ECO:0000256" key="2">
    <source>
        <dbReference type="ARBA" id="ARBA00022485"/>
    </source>
</evidence>
<evidence type="ECO:0000256" key="9">
    <source>
        <dbReference type="ARBA" id="ARBA00039003"/>
    </source>
</evidence>
<dbReference type="GO" id="GO:1903457">
    <property type="term" value="P:lactate catabolic process"/>
    <property type="evidence" value="ECO:0007669"/>
    <property type="project" value="TreeGrafter"/>
</dbReference>
<keyword evidence="4" id="KW-0479">Metal-binding</keyword>
<proteinExistence type="inferred from homology"/>
<dbReference type="PROSITE" id="PS00198">
    <property type="entry name" value="4FE4S_FER_1"/>
    <property type="match status" value="1"/>
</dbReference>
<dbReference type="InterPro" id="IPR016166">
    <property type="entry name" value="FAD-bd_PCMH"/>
</dbReference>
<dbReference type="InterPro" id="IPR016169">
    <property type="entry name" value="FAD-bd_PCMH_sub2"/>
</dbReference>
<keyword evidence="15" id="KW-1185">Reference proteome</keyword>
<dbReference type="Pfam" id="PF01565">
    <property type="entry name" value="FAD_binding_4"/>
    <property type="match status" value="1"/>
</dbReference>
<dbReference type="PANTHER" id="PTHR11748:SF119">
    <property type="entry name" value="D-2-HYDROXYGLUTARATE DEHYDROGENASE"/>
    <property type="match status" value="1"/>
</dbReference>
<dbReference type="GO" id="GO:0004458">
    <property type="term" value="F:D-lactate dehydrogenase (cytochrome) activity"/>
    <property type="evidence" value="ECO:0007669"/>
    <property type="project" value="TreeGrafter"/>
</dbReference>
<comment type="catalytic activity">
    <reaction evidence="10">
        <text>(R)-2-hydroxyglutarate + A = 2-oxoglutarate + AH2</text>
        <dbReference type="Rhea" id="RHEA:38295"/>
        <dbReference type="ChEBI" id="CHEBI:13193"/>
        <dbReference type="ChEBI" id="CHEBI:15801"/>
        <dbReference type="ChEBI" id="CHEBI:16810"/>
        <dbReference type="ChEBI" id="CHEBI:17499"/>
        <dbReference type="EC" id="1.1.99.39"/>
    </reaction>
    <physiologicalReaction direction="left-to-right" evidence="10">
        <dbReference type="Rhea" id="RHEA:38296"/>
    </physiologicalReaction>
</comment>
<dbReference type="SUPFAM" id="SSF56176">
    <property type="entry name" value="FAD-binding/transporter-associated domain-like"/>
    <property type="match status" value="1"/>
</dbReference>
<dbReference type="Proteomes" id="UP000284547">
    <property type="component" value="Unassembled WGS sequence"/>
</dbReference>
<dbReference type="Pfam" id="PF13183">
    <property type="entry name" value="Fer4_8"/>
    <property type="match status" value="1"/>
</dbReference>
<reference evidence="14 15" key="1">
    <citation type="submission" date="2018-08" db="EMBL/GenBank/DDBJ databases">
        <title>Flavobacterium tibetense sp. nov., isolated from a wetland YonghuCo on Tibetan Plateau.</title>
        <authorList>
            <person name="Phurbu D."/>
            <person name="Lu H."/>
            <person name="Xing P."/>
        </authorList>
    </citation>
    <scope>NUCLEOTIDE SEQUENCE [LARGE SCALE GENOMIC DNA]</scope>
    <source>
        <strain evidence="14 15">DJC</strain>
    </source>
</reference>
<keyword evidence="3" id="KW-0285">Flavoprotein</keyword>
<dbReference type="Gene3D" id="3.30.465.10">
    <property type="match status" value="1"/>
</dbReference>
<comment type="similarity">
    <text evidence="11">In the N-terminal section; belongs to the FAD-binding oxidoreductase/transferase type 4 family.</text>
</comment>
<keyword evidence="6" id="KW-0560">Oxidoreductase</keyword>
<name>A0A411YX19_9RHOB</name>
<evidence type="ECO:0000256" key="11">
    <source>
        <dbReference type="ARBA" id="ARBA00060924"/>
    </source>
</evidence>
<dbReference type="PANTHER" id="PTHR11748">
    <property type="entry name" value="D-LACTATE DEHYDROGENASE"/>
    <property type="match status" value="1"/>
</dbReference>
<evidence type="ECO:0000256" key="8">
    <source>
        <dbReference type="ARBA" id="ARBA00023014"/>
    </source>
</evidence>
<organism evidence="14 15">
    <name type="scientific">Pseudotabrizicola alkalilacus</name>
    <dbReference type="NCBI Taxonomy" id="2305252"/>
    <lineage>
        <taxon>Bacteria</taxon>
        <taxon>Pseudomonadati</taxon>
        <taxon>Pseudomonadota</taxon>
        <taxon>Alphaproteobacteria</taxon>
        <taxon>Rhodobacterales</taxon>
        <taxon>Paracoccaceae</taxon>
        <taxon>Pseudotabrizicola</taxon>
    </lineage>
</organism>
<dbReference type="PROSITE" id="PS51387">
    <property type="entry name" value="FAD_PCMH"/>
    <property type="match status" value="1"/>
</dbReference>
<dbReference type="InterPro" id="IPR036318">
    <property type="entry name" value="FAD-bd_PCMH-like_sf"/>
</dbReference>
<sequence>MTLYPDFLNALRNAGFEGDLSDAMSDRMVLATDNSIYQVLAQAVAFPRSTADLQRIARLLTDPRFGQIVLRPRGGGTGTNGQSLGAGLVVDCSRHMTGILEINAAERWVRVQPGVIKDHLNAALAPYGLFFAPELSTSSRATIGGMISTDACGQGSCMYGKTSDHVLAVTAVLPGGEVMHTGAHPPEALPGMPGHAGEIMRALHRIATDQADLIAERFPKMNRSLTGYDLAHIRRPDGRIDAGAVICGAEGTLALIAEARLNVLPIPKLSALVNIFYDDFQSALRDARVLATMGATSVETIDSRVLGLARADVIWRDVAAFFPDTDAKGVTLVELTGESQAQIDAAIARLQAELANRINGRRGHSLALGDAVGRIWAMRKKAVGLLGKAAGPKRPLPFVEDCAVPPEELEAFIAGFRAILDAEGLDYGMFGHVDAGVLHVRPALDLTDPAQEPLIRKITEAVQTLARKHGGLLWGEHGKGVRSEFVPAVFGPLYPFLQEIKRAFDPGNQMNPGKIATPDQSPLMQIDGVALRGQADRQIAPATRAAFAPALACNGNGACFAQSAAEIMCPSYKATGDRRHSPKGRAGLVREWLRQGGPEGRADPQFEAEVKTALDGCLSCRACARGCPAQVDVPAFRVKFMESWFRRHRRPPSDHALAALEPLLPLGERLRPLFNLAVTGPGAALMRRLGLHHLPVMPALNLRRALAQRGIRTVGATLPDPATSVVIVPDAFTRFFEPQLVLDMADLVTMLGFQPWIARYHPSGKPLHVLGRLSAFRRTARRQKDYLDRLSASGLTLVGIEPAVTLSYGDDYHEALGTPGPQVLLPQEWLAGIADRIPQLPANRQRATLLPHCTEATLRPGTGEFWADIFARAGVTVSLPKTGCCGMAGTWGHEVRNEAVSSKIFAQNWAGHVTGTDQIILATGFSCRCQTALRAGVQITHPITLLKTCLSPS</sequence>
<dbReference type="InterPro" id="IPR017900">
    <property type="entry name" value="4Fe4S_Fe_S_CS"/>
</dbReference>
<dbReference type="OrthoDB" id="9811557at2"/>
<dbReference type="InterPro" id="IPR016164">
    <property type="entry name" value="FAD-linked_Oxase-like_C"/>
</dbReference>
<dbReference type="GO" id="GO:0008720">
    <property type="term" value="F:D-lactate dehydrogenase (NAD+) activity"/>
    <property type="evidence" value="ECO:0007669"/>
    <property type="project" value="TreeGrafter"/>
</dbReference>
<comment type="cofactor">
    <cofactor evidence="1">
        <name>FAD</name>
        <dbReference type="ChEBI" id="CHEBI:57692"/>
    </cofactor>
</comment>
<dbReference type="GO" id="GO:0051539">
    <property type="term" value="F:4 iron, 4 sulfur cluster binding"/>
    <property type="evidence" value="ECO:0007669"/>
    <property type="project" value="UniProtKB-KW"/>
</dbReference>
<dbReference type="GO" id="GO:0046872">
    <property type="term" value="F:metal ion binding"/>
    <property type="evidence" value="ECO:0007669"/>
    <property type="project" value="UniProtKB-KW"/>
</dbReference>
<gene>
    <name evidence="14" type="ORF">D1012_20975</name>
</gene>
<dbReference type="InterPro" id="IPR004113">
    <property type="entry name" value="FAD-bd_oxidored_4_C"/>
</dbReference>
<dbReference type="SUPFAM" id="SSF46548">
    <property type="entry name" value="alpha-helical ferredoxin"/>
    <property type="match status" value="1"/>
</dbReference>
<protein>
    <recommendedName>
        <fullName evidence="12">D-2-hydroxyglutarate dehydrogenase</fullName>
        <ecNumber evidence="9">1.1.99.39</ecNumber>
    </recommendedName>
</protein>
<dbReference type="InterPro" id="IPR009051">
    <property type="entry name" value="Helical_ferredxn"/>
</dbReference>